<accession>A0A4R4ZCY3</accession>
<protein>
    <submittedName>
        <fullName evidence="2">Nuclear transport factor 2 family protein</fullName>
    </submittedName>
</protein>
<reference evidence="2 3" key="1">
    <citation type="submission" date="2019-03" db="EMBL/GenBank/DDBJ databases">
        <title>Draft genome sequences of novel Actinobacteria.</title>
        <authorList>
            <person name="Sahin N."/>
            <person name="Ay H."/>
            <person name="Saygin H."/>
        </authorList>
    </citation>
    <scope>NUCLEOTIDE SEQUENCE [LARGE SCALE GENOMIC DNA]</scope>
    <source>
        <strain evidence="2 3">CH32</strain>
    </source>
</reference>
<dbReference type="Pfam" id="PF12680">
    <property type="entry name" value="SnoaL_2"/>
    <property type="match status" value="1"/>
</dbReference>
<evidence type="ECO:0000259" key="1">
    <source>
        <dbReference type="Pfam" id="PF12680"/>
    </source>
</evidence>
<comment type="caution">
    <text evidence="2">The sequence shown here is derived from an EMBL/GenBank/DDBJ whole genome shotgun (WGS) entry which is preliminary data.</text>
</comment>
<dbReference type="InterPro" id="IPR037401">
    <property type="entry name" value="SnoaL-like"/>
</dbReference>
<dbReference type="InterPro" id="IPR032710">
    <property type="entry name" value="NTF2-like_dom_sf"/>
</dbReference>
<proteinExistence type="predicted"/>
<dbReference type="Proteomes" id="UP000295302">
    <property type="component" value="Unassembled WGS sequence"/>
</dbReference>
<keyword evidence="3" id="KW-1185">Reference proteome</keyword>
<evidence type="ECO:0000313" key="2">
    <source>
        <dbReference type="EMBL" id="TDD55760.1"/>
    </source>
</evidence>
<dbReference type="EMBL" id="SMKQ01000005">
    <property type="protein sequence ID" value="TDD55760.1"/>
    <property type="molecule type" value="Genomic_DNA"/>
</dbReference>
<dbReference type="RefSeq" id="WP_132608757.1">
    <property type="nucleotide sequence ID" value="NZ_SMKQ01000005.1"/>
</dbReference>
<name>A0A4R4ZCY3_9ACTN</name>
<evidence type="ECO:0000313" key="3">
    <source>
        <dbReference type="Proteomes" id="UP000295302"/>
    </source>
</evidence>
<gene>
    <name evidence="2" type="ORF">E1286_03175</name>
</gene>
<dbReference type="Gene3D" id="3.10.450.50">
    <property type="match status" value="1"/>
</dbReference>
<organism evidence="2 3">
    <name type="scientific">Nonomuraea terrae</name>
    <dbReference type="NCBI Taxonomy" id="2530383"/>
    <lineage>
        <taxon>Bacteria</taxon>
        <taxon>Bacillati</taxon>
        <taxon>Actinomycetota</taxon>
        <taxon>Actinomycetes</taxon>
        <taxon>Streptosporangiales</taxon>
        <taxon>Streptosporangiaceae</taxon>
        <taxon>Nonomuraea</taxon>
    </lineage>
</organism>
<feature type="domain" description="SnoaL-like" evidence="1">
    <location>
        <begin position="8"/>
        <end position="113"/>
    </location>
</feature>
<dbReference type="SUPFAM" id="SSF54427">
    <property type="entry name" value="NTF2-like"/>
    <property type="match status" value="1"/>
</dbReference>
<dbReference type="OrthoDB" id="8722217at2"/>
<sequence>MTDLNDLARRYAALWNEPDAEARRAAVAGLFAPDAAHYTPTREFHGHAELEERVAAAYEQWVAPGVYMFRAGPGADGHHHAVRLTWEMIRRDTGEVDSVGYDVLRLDEDGLIRSDHQFVGR</sequence>
<dbReference type="AlphaFoldDB" id="A0A4R4ZCY3"/>